<dbReference type="AlphaFoldDB" id="A0A1T1AP56"/>
<dbReference type="STRING" id="28066.RF819_02775"/>
<evidence type="ECO:0000313" key="2">
    <source>
        <dbReference type="EMBL" id="OOV05773.1"/>
    </source>
</evidence>
<feature type="compositionally biased region" description="Basic and acidic residues" evidence="1">
    <location>
        <begin position="686"/>
        <end position="709"/>
    </location>
</feature>
<sequence length="811" mass="91957">MRLDRITGTHRIFDGVEYVNHDGLVAKGRKATVGVDGVFMTPEHEVLDSAGNWVRADALPTLGRRVEYREGHTQDVYDIVNCGPRSRFAVLGDTGLVICHNCLERGHHDFLAKADKCDKFFAGDQWDVADLNALQLARRPSLTINKIISTVSTIMGQQIYNRNEVSYRPAGEGANSEVADALQKVWAQIAASNQLNWVRSDVAADGFIRSRGFYDVRLDFTDNLKGEVRITNLNGKNVVIDPDAEQYDPDEWNDVFVTKWLTYQDIATLYNQDDADYLKMREESLFPYAYDSIERVRDRFAGSQLTGSYYGLLDTAHVRRNIRTVERQYRKLDSQKHFVDVQTGDARPVPESWDRNRIAALLERTQGQLTVLKKKVKRIRWTVTADNVVLHDDWSPYKHFTPVPYFPHFHHGRTIGLVENLLGSQELLNKSSSQELHVINTSANSGWIVKTGTLVNMEVEDLEQSGAKTGLVIEVNGDTEKDVKKITPNSIPQGMDRISYKAEEHMKSISGVSDSMQGFDREDVAAKAITAKRQSGQANLVRVLDNLERTDYFLARNVLDLVQEYYTEERIIHITGNDLVNSPQTLTVNQYDPATDTIINDLTLGEYGIIITAQPDRATLEDSQFEQAKSLKELGIAIPDDVLIENSRLMRRGEIVKQMQAEAQSPEAQQKKALEMRAMEANVSKLEGEAQEKHTKSALDTARTEKETVETQNLAQGGDNGEAAKLQQELQIERERFEMERQERQEKLQFEREQAAIKLQQMREEHALKQQIQQEDAQARRAQQAQQAEQNAYAQRAQAEKSESSPTTTKE</sequence>
<name>A0A1T1AP56_RHOFE</name>
<protein>
    <submittedName>
        <fullName evidence="2">Uncharacterized protein</fullName>
    </submittedName>
</protein>
<evidence type="ECO:0000313" key="3">
    <source>
        <dbReference type="Proteomes" id="UP000190750"/>
    </source>
</evidence>
<dbReference type="Pfam" id="PF16510">
    <property type="entry name" value="P22_portal"/>
    <property type="match status" value="1"/>
</dbReference>
<gene>
    <name evidence="2" type="ORF">RF819_02775</name>
</gene>
<proteinExistence type="predicted"/>
<dbReference type="InterPro" id="IPR032427">
    <property type="entry name" value="P22_portal"/>
</dbReference>
<feature type="compositionally biased region" description="Basic and acidic residues" evidence="1">
    <location>
        <begin position="798"/>
        <end position="811"/>
    </location>
</feature>
<evidence type="ECO:0000256" key="1">
    <source>
        <dbReference type="SAM" id="MobiDB-lite"/>
    </source>
</evidence>
<dbReference type="EMBL" id="MTJN01000002">
    <property type="protein sequence ID" value="OOV05773.1"/>
    <property type="molecule type" value="Genomic_DNA"/>
</dbReference>
<feature type="region of interest" description="Disordered" evidence="1">
    <location>
        <begin position="684"/>
        <end position="723"/>
    </location>
</feature>
<feature type="compositionally biased region" description="Low complexity" evidence="1">
    <location>
        <begin position="770"/>
        <end position="797"/>
    </location>
</feature>
<keyword evidence="3" id="KW-1185">Reference proteome</keyword>
<feature type="region of interest" description="Disordered" evidence="1">
    <location>
        <begin position="761"/>
        <end position="811"/>
    </location>
</feature>
<accession>A0A1T1AP56</accession>
<reference evidence="2 3" key="1">
    <citation type="submission" date="2017-01" db="EMBL/GenBank/DDBJ databases">
        <title>Genome sequencing of Rhodoferax fermentans JCM 7819.</title>
        <authorList>
            <person name="Kim Y.J."/>
            <person name="Farh M.E.-A."/>
            <person name="Yang D.-C."/>
        </authorList>
    </citation>
    <scope>NUCLEOTIDE SEQUENCE [LARGE SCALE GENOMIC DNA]</scope>
    <source>
        <strain evidence="2 3">JCM 7819</strain>
    </source>
</reference>
<dbReference type="Proteomes" id="UP000190750">
    <property type="component" value="Unassembled WGS sequence"/>
</dbReference>
<comment type="caution">
    <text evidence="2">The sequence shown here is derived from an EMBL/GenBank/DDBJ whole genome shotgun (WGS) entry which is preliminary data.</text>
</comment>
<organism evidence="2 3">
    <name type="scientific">Rhodoferax fermentans</name>
    <dbReference type="NCBI Taxonomy" id="28066"/>
    <lineage>
        <taxon>Bacteria</taxon>
        <taxon>Pseudomonadati</taxon>
        <taxon>Pseudomonadota</taxon>
        <taxon>Betaproteobacteria</taxon>
        <taxon>Burkholderiales</taxon>
        <taxon>Comamonadaceae</taxon>
        <taxon>Rhodoferax</taxon>
    </lineage>
</organism>